<keyword evidence="6" id="KW-1185">Reference proteome</keyword>
<dbReference type="InterPro" id="IPR037066">
    <property type="entry name" value="Plug_dom_sf"/>
</dbReference>
<evidence type="ECO:0000259" key="3">
    <source>
        <dbReference type="Pfam" id="PF05569"/>
    </source>
</evidence>
<accession>A0A1I6VA44</accession>
<keyword evidence="1" id="KW-0813">Transport</keyword>
<dbReference type="Gene3D" id="2.170.130.10">
    <property type="entry name" value="TonB-dependent receptor, plug domain"/>
    <property type="match status" value="2"/>
</dbReference>
<dbReference type="STRING" id="683125.SAMN05660206_11237"/>
<dbReference type="PANTHER" id="PTHR34978">
    <property type="entry name" value="POSSIBLE SENSOR-TRANSDUCER PROTEIN BLAR"/>
    <property type="match status" value="1"/>
</dbReference>
<feature type="transmembrane region" description="Helical" evidence="2">
    <location>
        <begin position="129"/>
        <end position="148"/>
    </location>
</feature>
<protein>
    <submittedName>
        <fullName evidence="5">TonB-dependent outer membrane receptor, SusC/RagA subfamily, signature region</fullName>
    </submittedName>
</protein>
<dbReference type="SUPFAM" id="SSF56935">
    <property type="entry name" value="Porins"/>
    <property type="match status" value="2"/>
</dbReference>
<keyword evidence="1 2" id="KW-0812">Transmembrane</keyword>
<dbReference type="InterPro" id="IPR012910">
    <property type="entry name" value="Plug_dom"/>
</dbReference>
<keyword evidence="1" id="KW-1134">Transmembrane beta strand</keyword>
<feature type="domain" description="Peptidase M56" evidence="3">
    <location>
        <begin position="126"/>
        <end position="254"/>
    </location>
</feature>
<dbReference type="AlphaFoldDB" id="A0A1I6VA44"/>
<reference evidence="5 6" key="1">
    <citation type="submission" date="2016-10" db="EMBL/GenBank/DDBJ databases">
        <authorList>
            <person name="de Groot N.N."/>
        </authorList>
    </citation>
    <scope>NUCLEOTIDE SEQUENCE [LARGE SCALE GENOMIC DNA]</scope>
    <source>
        <strain evidence="5 6">DSM 22789</strain>
    </source>
</reference>
<evidence type="ECO:0000259" key="4">
    <source>
        <dbReference type="Pfam" id="PF07715"/>
    </source>
</evidence>
<name>A0A1I6VA44_9SPHI</name>
<dbReference type="Pfam" id="PF07715">
    <property type="entry name" value="Plug"/>
    <property type="match status" value="1"/>
</dbReference>
<feature type="domain" description="TonB-dependent receptor plug" evidence="4">
    <location>
        <begin position="524"/>
        <end position="583"/>
    </location>
</feature>
<sequence length="665" mass="75253">MDSLLTYIVQVNILLGVVYIGYYALLKSLTFYQLNRLYFLLGGAFSLIYPFLDIRSWFQRHVEPVGELVDFLPMLPAQEVISQNWTIETVLYVTIGAGAIFLFGKLLLQLLSLLRIHLHSVEDSWKAYIYRNVLFPIVPFSFFNRIYLNKEQHQDVELYDIFEHEDIHVKGLHTVDVLFFELLLSVCWYNPLVWLMRKAVRQNLEFLTDQQVLNKGVDKQSYQYSLLNVSKQGVAVGVSNQFNFKLLKKRISMMNKKRSSKLELSKYAFILPLVIFAAGAFTVSKADGKITEVVELARETEVAVIKNMLQKPDTAKLVFVAEDGERKVFEARPTSDSSRQLGQGRYILDGKEVSFKEIKQLKAEDIESVSVNFDAKNKDDKFPDFGDIKETAYDYVNIKTKSYTGTLVPSGQFSRIVLRKNSIEEPLFIVDGQRKAKGYNINDIQPDDIESIHVWKDETAVVKFGSDAKDGVVEITLKDKKNPTVTVKAFGEKKKAEERELSLSNGKILGFGMRQDSTLNKVRISSFRVKGVGENGSPLIIIDGVEKDDKTLQKIDPNSIESVTVLRDESAAALYGSKGKDGVLLITTKKNKDSGKEMKEIVVVGKKAEVSIAAVDYSDDDTFFIDGKAVSKNEFKAVPEEKIEWKIGSGKKEGKGTKREIHTKK</sequence>
<dbReference type="EMBL" id="FOZZ01000012">
    <property type="protein sequence ID" value="SFT10586.1"/>
    <property type="molecule type" value="Genomic_DNA"/>
</dbReference>
<proteinExistence type="inferred from homology"/>
<keyword evidence="5" id="KW-0675">Receptor</keyword>
<dbReference type="PROSITE" id="PS52016">
    <property type="entry name" value="TONB_DEPENDENT_REC_3"/>
    <property type="match status" value="1"/>
</dbReference>
<dbReference type="Pfam" id="PF05569">
    <property type="entry name" value="Peptidase_M56"/>
    <property type="match status" value="1"/>
</dbReference>
<evidence type="ECO:0000313" key="6">
    <source>
        <dbReference type="Proteomes" id="UP000198785"/>
    </source>
</evidence>
<dbReference type="PANTHER" id="PTHR34978:SF3">
    <property type="entry name" value="SLR0241 PROTEIN"/>
    <property type="match status" value="1"/>
</dbReference>
<comment type="subcellular location">
    <subcellularLocation>
        <location evidence="1">Cell outer membrane</location>
        <topology evidence="1">Multi-pass membrane protein</topology>
    </subcellularLocation>
</comment>
<dbReference type="GO" id="GO:0009279">
    <property type="term" value="C:cell outer membrane"/>
    <property type="evidence" value="ECO:0007669"/>
    <property type="project" value="UniProtKB-SubCell"/>
</dbReference>
<organism evidence="5 6">
    <name type="scientific">Sphingobacterium wenxiniae</name>
    <dbReference type="NCBI Taxonomy" id="683125"/>
    <lineage>
        <taxon>Bacteria</taxon>
        <taxon>Pseudomonadati</taxon>
        <taxon>Bacteroidota</taxon>
        <taxon>Sphingobacteriia</taxon>
        <taxon>Sphingobacteriales</taxon>
        <taxon>Sphingobacteriaceae</taxon>
        <taxon>Sphingobacterium</taxon>
    </lineage>
</organism>
<evidence type="ECO:0000313" key="5">
    <source>
        <dbReference type="EMBL" id="SFT10586.1"/>
    </source>
</evidence>
<comment type="similarity">
    <text evidence="1">Belongs to the TonB-dependent receptor family.</text>
</comment>
<dbReference type="InterPro" id="IPR039426">
    <property type="entry name" value="TonB-dep_rcpt-like"/>
</dbReference>
<feature type="transmembrane region" description="Helical" evidence="2">
    <location>
        <begin position="264"/>
        <end position="283"/>
    </location>
</feature>
<dbReference type="CDD" id="cd07341">
    <property type="entry name" value="M56_BlaR1_MecR1_like"/>
    <property type="match status" value="1"/>
</dbReference>
<gene>
    <name evidence="5" type="ORF">SAMN05660206_11237</name>
</gene>
<keyword evidence="1 2" id="KW-0472">Membrane</keyword>
<dbReference type="Proteomes" id="UP000198785">
    <property type="component" value="Unassembled WGS sequence"/>
</dbReference>
<keyword evidence="2" id="KW-1133">Transmembrane helix</keyword>
<dbReference type="OrthoDB" id="649093at2"/>
<evidence type="ECO:0000256" key="1">
    <source>
        <dbReference type="PROSITE-ProRule" id="PRU01360"/>
    </source>
</evidence>
<dbReference type="RefSeq" id="WP_093367054.1">
    <property type="nucleotide sequence ID" value="NZ_FOZZ01000012.1"/>
</dbReference>
<feature type="transmembrane region" description="Helical" evidence="2">
    <location>
        <begin position="89"/>
        <end position="108"/>
    </location>
</feature>
<evidence type="ECO:0000256" key="2">
    <source>
        <dbReference type="SAM" id="Phobius"/>
    </source>
</evidence>
<keyword evidence="1" id="KW-0998">Cell outer membrane</keyword>
<feature type="transmembrane region" description="Helical" evidence="2">
    <location>
        <begin position="6"/>
        <end position="25"/>
    </location>
</feature>
<dbReference type="InterPro" id="IPR008756">
    <property type="entry name" value="Peptidase_M56"/>
</dbReference>
<dbReference type="InterPro" id="IPR052173">
    <property type="entry name" value="Beta-lactam_resp_regulator"/>
</dbReference>